<dbReference type="InterPro" id="IPR038330">
    <property type="entry name" value="TspO/MBR-related_sf"/>
</dbReference>
<dbReference type="Pfam" id="PF13460">
    <property type="entry name" value="NAD_binding_10"/>
    <property type="match status" value="1"/>
</dbReference>
<keyword evidence="4" id="KW-1133">Transmembrane helix</keyword>
<dbReference type="Proteomes" id="UP000216311">
    <property type="component" value="Unassembled WGS sequence"/>
</dbReference>
<evidence type="ECO:0000313" key="8">
    <source>
        <dbReference type="Proteomes" id="UP000216311"/>
    </source>
</evidence>
<feature type="domain" description="NAD(P)-binding" evidence="6">
    <location>
        <begin position="13"/>
        <end position="122"/>
    </location>
</feature>
<dbReference type="InterPro" id="IPR036291">
    <property type="entry name" value="NAD(P)-bd_dom_sf"/>
</dbReference>
<dbReference type="InterPro" id="IPR016040">
    <property type="entry name" value="NAD(P)-bd_dom"/>
</dbReference>
<dbReference type="CDD" id="cd15904">
    <property type="entry name" value="TSPO_MBR"/>
    <property type="match status" value="1"/>
</dbReference>
<dbReference type="FunFam" id="1.20.1260.100:FF:000001">
    <property type="entry name" value="translocator protein 2"/>
    <property type="match status" value="1"/>
</dbReference>
<protein>
    <submittedName>
        <fullName evidence="7">DNA-binding protein</fullName>
    </submittedName>
</protein>
<dbReference type="GO" id="GO:0016020">
    <property type="term" value="C:membrane"/>
    <property type="evidence" value="ECO:0007669"/>
    <property type="project" value="UniProtKB-SubCell"/>
</dbReference>
<dbReference type="Gene3D" id="1.20.1260.100">
    <property type="entry name" value="TspO/MBR protein"/>
    <property type="match status" value="1"/>
</dbReference>
<accession>A0A255GR83</accession>
<dbReference type="InterPro" id="IPR004307">
    <property type="entry name" value="TspO_MBR"/>
</dbReference>
<evidence type="ECO:0000259" key="6">
    <source>
        <dbReference type="Pfam" id="PF13460"/>
    </source>
</evidence>
<dbReference type="OrthoDB" id="9774199at2"/>
<keyword evidence="7" id="KW-0238">DNA-binding</keyword>
<dbReference type="PANTHER" id="PTHR10057:SF0">
    <property type="entry name" value="TRANSLOCATOR PROTEIN"/>
    <property type="match status" value="1"/>
</dbReference>
<sequence>MNEMQRPIALVTGASGHVGAQLVPALLAEGFGVRVLARSPQKLNPDWRDRVDVVQGDATERGDLDRALTGVRVAYYLLHSMDGQGDFVDRDRNLAEGFAAAAEAAGVERIVYLSGLHPEGELSAHLGSRVEVGRILLESGVPTAVLQAGIVLGKGSASFQMLRHLTERLPIAFGPRWLKNRIQPIADVDVVHYLVRAASLPREVNRSYDIGMDEVLTYVEMMKRYAAATGLMPRRMGIAPVLTPRLASRWVGLVTPVSAGVARPLVGSLIHDAVADEHDARRDLGDPEGGLTGFDDAVRSSVTDQEAKRWSRTALALGAGVLAAALAGSLLTQPDSRWYRSLDKPAWQPPAVVFPIAWSALYGGIWAASTATITELVENDRAEDANRFRIALAVNLALNATWSGLFFRSRRPWLAAAEAALLAASSADLTRRAAATRPHNAVVLGAYAAWTTFATALSTEIARRNPRRG</sequence>
<comment type="similarity">
    <text evidence="2">Belongs to the TspO/BZRP family.</text>
</comment>
<dbReference type="GO" id="GO:0003677">
    <property type="term" value="F:DNA binding"/>
    <property type="evidence" value="ECO:0007669"/>
    <property type="project" value="UniProtKB-KW"/>
</dbReference>
<dbReference type="SUPFAM" id="SSF51735">
    <property type="entry name" value="NAD(P)-binding Rossmann-fold domains"/>
    <property type="match status" value="1"/>
</dbReference>
<evidence type="ECO:0000256" key="5">
    <source>
        <dbReference type="ARBA" id="ARBA00023136"/>
    </source>
</evidence>
<comment type="subcellular location">
    <subcellularLocation>
        <location evidence="1">Membrane</location>
        <topology evidence="1">Multi-pass membrane protein</topology>
    </subcellularLocation>
</comment>
<reference evidence="7 8" key="1">
    <citation type="submission" date="2017-07" db="EMBL/GenBank/DDBJ databases">
        <title>Draft whole genome sequences of clinical Proprionibacteriaceae strains.</title>
        <authorList>
            <person name="Bernier A.-M."/>
            <person name="Bernard K."/>
            <person name="Domingo M.-C."/>
        </authorList>
    </citation>
    <scope>NUCLEOTIDE SEQUENCE [LARGE SCALE GENOMIC DNA]</scope>
    <source>
        <strain evidence="7 8">NML 130396</strain>
    </source>
</reference>
<dbReference type="PANTHER" id="PTHR10057">
    <property type="entry name" value="PERIPHERAL-TYPE BENZODIAZEPINE RECEPTOR"/>
    <property type="match status" value="1"/>
</dbReference>
<gene>
    <name evidence="7" type="ORF">CGZ93_15035</name>
</gene>
<name>A0A255GR83_9ACTN</name>
<dbReference type="GO" id="GO:0033013">
    <property type="term" value="P:tetrapyrrole metabolic process"/>
    <property type="evidence" value="ECO:0007669"/>
    <property type="project" value="UniProtKB-ARBA"/>
</dbReference>
<keyword evidence="5" id="KW-0472">Membrane</keyword>
<evidence type="ECO:0000256" key="1">
    <source>
        <dbReference type="ARBA" id="ARBA00004141"/>
    </source>
</evidence>
<evidence type="ECO:0000313" key="7">
    <source>
        <dbReference type="EMBL" id="OYO18309.1"/>
    </source>
</evidence>
<evidence type="ECO:0000256" key="4">
    <source>
        <dbReference type="ARBA" id="ARBA00022989"/>
    </source>
</evidence>
<proteinExistence type="inferred from homology"/>
<evidence type="ECO:0000256" key="2">
    <source>
        <dbReference type="ARBA" id="ARBA00007524"/>
    </source>
</evidence>
<dbReference type="AlphaFoldDB" id="A0A255GR83"/>
<keyword evidence="8" id="KW-1185">Reference proteome</keyword>
<dbReference type="Gene3D" id="3.40.50.720">
    <property type="entry name" value="NAD(P)-binding Rossmann-like Domain"/>
    <property type="match status" value="1"/>
</dbReference>
<organism evidence="7 8">
    <name type="scientific">Enemella dayhoffiae</name>
    <dbReference type="NCBI Taxonomy" id="2016507"/>
    <lineage>
        <taxon>Bacteria</taxon>
        <taxon>Bacillati</taxon>
        <taxon>Actinomycetota</taxon>
        <taxon>Actinomycetes</taxon>
        <taxon>Propionibacteriales</taxon>
        <taxon>Propionibacteriaceae</taxon>
        <taxon>Enemella</taxon>
    </lineage>
</organism>
<evidence type="ECO:0000256" key="3">
    <source>
        <dbReference type="ARBA" id="ARBA00022692"/>
    </source>
</evidence>
<keyword evidence="3" id="KW-0812">Transmembrane</keyword>
<dbReference type="EMBL" id="NMVQ01000044">
    <property type="protein sequence ID" value="OYO18309.1"/>
    <property type="molecule type" value="Genomic_DNA"/>
</dbReference>
<comment type="caution">
    <text evidence="7">The sequence shown here is derived from an EMBL/GenBank/DDBJ whole genome shotgun (WGS) entry which is preliminary data.</text>
</comment>
<dbReference type="Pfam" id="PF03073">
    <property type="entry name" value="TspO_MBR"/>
    <property type="match status" value="1"/>
</dbReference>